<evidence type="ECO:0000256" key="1">
    <source>
        <dbReference type="SAM" id="MobiDB-lite"/>
    </source>
</evidence>
<comment type="caution">
    <text evidence="3">The sequence shown here is derived from an EMBL/GenBank/DDBJ whole genome shotgun (WGS) entry which is preliminary data.</text>
</comment>
<protein>
    <recommendedName>
        <fullName evidence="5">Secreted protein</fullName>
    </recommendedName>
</protein>
<name>A0A9X3NQB3_9ACTN</name>
<gene>
    <name evidence="3" type="ORF">LG943_10685</name>
</gene>
<accession>A0A9X3NQB3</accession>
<reference evidence="3" key="1">
    <citation type="submission" date="2021-10" db="EMBL/GenBank/DDBJ databases">
        <title>Streptomonospora sp. nov., isolated from mangrove soil.</title>
        <authorList>
            <person name="Chen X."/>
            <person name="Ge X."/>
            <person name="Liu W."/>
        </authorList>
    </citation>
    <scope>NUCLEOTIDE SEQUENCE</scope>
    <source>
        <strain evidence="3">S1-112</strain>
    </source>
</reference>
<keyword evidence="2" id="KW-0732">Signal</keyword>
<feature type="chain" id="PRO_5040916403" description="Secreted protein" evidence="2">
    <location>
        <begin position="28"/>
        <end position="178"/>
    </location>
</feature>
<dbReference type="AlphaFoldDB" id="A0A9X3NQB3"/>
<dbReference type="Proteomes" id="UP001140076">
    <property type="component" value="Unassembled WGS sequence"/>
</dbReference>
<organism evidence="3 4">
    <name type="scientific">Streptomonospora mangrovi</name>
    <dbReference type="NCBI Taxonomy" id="2883123"/>
    <lineage>
        <taxon>Bacteria</taxon>
        <taxon>Bacillati</taxon>
        <taxon>Actinomycetota</taxon>
        <taxon>Actinomycetes</taxon>
        <taxon>Streptosporangiales</taxon>
        <taxon>Nocardiopsidaceae</taxon>
        <taxon>Streptomonospora</taxon>
    </lineage>
</organism>
<proteinExistence type="predicted"/>
<evidence type="ECO:0008006" key="5">
    <source>
        <dbReference type="Google" id="ProtNLM"/>
    </source>
</evidence>
<dbReference type="PROSITE" id="PS51257">
    <property type="entry name" value="PROKAR_LIPOPROTEIN"/>
    <property type="match status" value="1"/>
</dbReference>
<evidence type="ECO:0000313" key="4">
    <source>
        <dbReference type="Proteomes" id="UP001140076"/>
    </source>
</evidence>
<evidence type="ECO:0000313" key="3">
    <source>
        <dbReference type="EMBL" id="MDA0564785.1"/>
    </source>
</evidence>
<keyword evidence="4" id="KW-1185">Reference proteome</keyword>
<feature type="region of interest" description="Disordered" evidence="1">
    <location>
        <begin position="67"/>
        <end position="88"/>
    </location>
</feature>
<dbReference type="RefSeq" id="WP_270072065.1">
    <property type="nucleotide sequence ID" value="NZ_JAJAQC010000015.1"/>
</dbReference>
<feature type="signal peptide" evidence="2">
    <location>
        <begin position="1"/>
        <end position="27"/>
    </location>
</feature>
<dbReference type="EMBL" id="JAJAQC010000015">
    <property type="protein sequence ID" value="MDA0564785.1"/>
    <property type="molecule type" value="Genomic_DNA"/>
</dbReference>
<evidence type="ECO:0000256" key="2">
    <source>
        <dbReference type="SAM" id="SignalP"/>
    </source>
</evidence>
<sequence length="178" mass="18654">MRSTLSRRSTRTPLIRTALAAVPLALALGLSGCGSDGGAADAAASPSMDPDEMAVAFAECMREHGVPMEDPEPGEGVRIQMGPDSGVDQETMDAAMRECEEYRMGGDAMGGPDPEMQEAAQAFAECMREEGVEDYPDPDPDMPGIKITPELKADPELEAAMETCREHLPNGGPGGGGQ</sequence>